<organism evidence="2 3">
    <name type="scientific">Microbacterium bovistercoris</name>
    <dbReference type="NCBI Taxonomy" id="2293570"/>
    <lineage>
        <taxon>Bacteria</taxon>
        <taxon>Bacillati</taxon>
        <taxon>Actinomycetota</taxon>
        <taxon>Actinomycetes</taxon>
        <taxon>Micrococcales</taxon>
        <taxon>Microbacteriaceae</taxon>
        <taxon>Microbacterium</taxon>
    </lineage>
</organism>
<proteinExistence type="predicted"/>
<dbReference type="RefSeq" id="WP_116242119.1">
    <property type="nucleotide sequence ID" value="NZ_QUAB01000041.1"/>
</dbReference>
<gene>
    <name evidence="2" type="ORF">DY023_09615</name>
</gene>
<protein>
    <submittedName>
        <fullName evidence="2">Uncharacterized protein</fullName>
    </submittedName>
</protein>
<keyword evidence="1" id="KW-0812">Transmembrane</keyword>
<keyword evidence="1" id="KW-1133">Transmembrane helix</keyword>
<feature type="transmembrane region" description="Helical" evidence="1">
    <location>
        <begin position="43"/>
        <end position="65"/>
    </location>
</feature>
<evidence type="ECO:0000256" key="1">
    <source>
        <dbReference type="SAM" id="Phobius"/>
    </source>
</evidence>
<dbReference type="Proteomes" id="UP000262172">
    <property type="component" value="Unassembled WGS sequence"/>
</dbReference>
<comment type="caution">
    <text evidence="2">The sequence shown here is derived from an EMBL/GenBank/DDBJ whole genome shotgun (WGS) entry which is preliminary data.</text>
</comment>
<dbReference type="NCBIfam" id="NF041681">
    <property type="entry name" value="HGxxPAAW"/>
    <property type="match status" value="1"/>
</dbReference>
<reference evidence="2 3" key="1">
    <citation type="submission" date="2018-08" db="EMBL/GenBank/DDBJ databases">
        <title>Isolation, diversity and antifungal activity of Actinobacteria from cow dung.</title>
        <authorList>
            <person name="Ling L."/>
        </authorList>
    </citation>
    <scope>NUCLEOTIDE SEQUENCE [LARGE SCALE GENOMIC DNA]</scope>
    <source>
        <strain evidence="2 3">NEAU-LLE</strain>
    </source>
</reference>
<evidence type="ECO:0000313" key="3">
    <source>
        <dbReference type="Proteomes" id="UP000262172"/>
    </source>
</evidence>
<dbReference type="EMBL" id="QUAB01000041">
    <property type="protein sequence ID" value="REJ05496.1"/>
    <property type="molecule type" value="Genomic_DNA"/>
</dbReference>
<evidence type="ECO:0000313" key="2">
    <source>
        <dbReference type="EMBL" id="REJ05496.1"/>
    </source>
</evidence>
<name>A0A371NTC1_9MICO</name>
<accession>A0A371NTC1</accession>
<dbReference type="InterPro" id="IPR046550">
    <property type="entry name" value="DUF6704"/>
</dbReference>
<sequence length="81" mass="8284">MANSIADPGHGHSPAAWTAVIVMLAGFAIGTLGFCLAEFGPVWVALIWIGVALIPIGPIVGWAMAKAGYGVNGPKYSPKAH</sequence>
<feature type="transmembrane region" description="Helical" evidence="1">
    <location>
        <begin position="15"/>
        <end position="36"/>
    </location>
</feature>
<dbReference type="AlphaFoldDB" id="A0A371NTC1"/>
<dbReference type="Pfam" id="PF20447">
    <property type="entry name" value="DUF6704"/>
    <property type="match status" value="1"/>
</dbReference>
<keyword evidence="3" id="KW-1185">Reference proteome</keyword>
<keyword evidence="1" id="KW-0472">Membrane</keyword>
<dbReference type="OrthoDB" id="3872677at2"/>